<name>X1TAI5_9ZZZZ</name>
<dbReference type="Pfam" id="PF04015">
    <property type="entry name" value="DUF362"/>
    <property type="match status" value="1"/>
</dbReference>
<proteinExistence type="predicted"/>
<dbReference type="AlphaFoldDB" id="X1TAI5"/>
<reference evidence="2" key="1">
    <citation type="journal article" date="2014" name="Front. Microbiol.">
        <title>High frequency of phylogenetically diverse reductive dehalogenase-homologous genes in deep subseafloor sedimentary metagenomes.</title>
        <authorList>
            <person name="Kawai M."/>
            <person name="Futagami T."/>
            <person name="Toyoda A."/>
            <person name="Takaki Y."/>
            <person name="Nishi S."/>
            <person name="Hori S."/>
            <person name="Arai W."/>
            <person name="Tsubouchi T."/>
            <person name="Morono Y."/>
            <person name="Uchiyama I."/>
            <person name="Ito T."/>
            <person name="Fujiyama A."/>
            <person name="Inagaki F."/>
            <person name="Takami H."/>
        </authorList>
    </citation>
    <scope>NUCLEOTIDE SEQUENCE</scope>
    <source>
        <strain evidence="2">Expedition CK06-06</strain>
    </source>
</reference>
<comment type="caution">
    <text evidence="2">The sequence shown here is derived from an EMBL/GenBank/DDBJ whole genome shotgun (WGS) entry which is preliminary data.</text>
</comment>
<evidence type="ECO:0000313" key="2">
    <source>
        <dbReference type="EMBL" id="GAI77009.1"/>
    </source>
</evidence>
<accession>X1TAI5</accession>
<feature type="domain" description="DUF362" evidence="1">
    <location>
        <begin position="20"/>
        <end position="131"/>
    </location>
</feature>
<organism evidence="2">
    <name type="scientific">marine sediment metagenome</name>
    <dbReference type="NCBI Taxonomy" id="412755"/>
    <lineage>
        <taxon>unclassified sequences</taxon>
        <taxon>metagenomes</taxon>
        <taxon>ecological metagenomes</taxon>
    </lineage>
</organism>
<gene>
    <name evidence="2" type="ORF">S12H4_18536</name>
</gene>
<dbReference type="EMBL" id="BARW01009165">
    <property type="protein sequence ID" value="GAI77009.1"/>
    <property type="molecule type" value="Genomic_DNA"/>
</dbReference>
<sequence>HRGTDGIGFHPEQHPAGKKSTRVSRILSEICTAMINVPVIKPHTLAGITVALKNHYGSIDNPSNFHFDACTDPGIPEINTIPVIREKERLIICNALQAIYKGGVSWKPANAWPYGGIILGTDPVAVDRVCLKIINEKRLQSNKSIIDNRARHIQLSEQLGIGVANLNAIDLVDIDLV</sequence>
<dbReference type="InterPro" id="IPR007160">
    <property type="entry name" value="DUF362"/>
</dbReference>
<protein>
    <recommendedName>
        <fullName evidence="1">DUF362 domain-containing protein</fullName>
    </recommendedName>
</protein>
<evidence type="ECO:0000259" key="1">
    <source>
        <dbReference type="Pfam" id="PF04015"/>
    </source>
</evidence>
<feature type="non-terminal residue" evidence="2">
    <location>
        <position position="1"/>
    </location>
</feature>